<dbReference type="NCBIfam" id="TIGR04226">
    <property type="entry name" value="RrgB_K2N_iso_D2"/>
    <property type="match status" value="1"/>
</dbReference>
<dbReference type="InterPro" id="IPR013783">
    <property type="entry name" value="Ig-like_fold"/>
</dbReference>
<feature type="domain" description="SpaA-like prealbumin fold" evidence="3">
    <location>
        <begin position="354"/>
        <end position="436"/>
    </location>
</feature>
<keyword evidence="2" id="KW-0732">Signal</keyword>
<dbReference type="RefSeq" id="WP_154436079.1">
    <property type="nucleotide sequence ID" value="NZ_VUNC01000009.1"/>
</dbReference>
<dbReference type="Gene3D" id="2.60.40.740">
    <property type="match status" value="1"/>
</dbReference>
<evidence type="ECO:0000256" key="2">
    <source>
        <dbReference type="SAM" id="SignalP"/>
    </source>
</evidence>
<evidence type="ECO:0000259" key="3">
    <source>
        <dbReference type="Pfam" id="PF17802"/>
    </source>
</evidence>
<dbReference type="AlphaFoldDB" id="A0A6N7XGF8"/>
<keyword evidence="5" id="KW-1185">Reference proteome</keyword>
<reference evidence="4 5" key="1">
    <citation type="submission" date="2019-08" db="EMBL/GenBank/DDBJ databases">
        <title>In-depth cultivation of the pig gut microbiome towards novel bacterial diversity and tailored functional studies.</title>
        <authorList>
            <person name="Wylensek D."/>
            <person name="Hitch T.C.A."/>
            <person name="Clavel T."/>
        </authorList>
    </citation>
    <scope>NUCLEOTIDE SEQUENCE [LARGE SCALE GENOMIC DNA]</scope>
    <source>
        <strain evidence="4 5">CA-Schmier-601-WT-1</strain>
    </source>
</reference>
<accession>A0A6N7XGF8</accession>
<feature type="signal peptide" evidence="2">
    <location>
        <begin position="1"/>
        <end position="27"/>
    </location>
</feature>
<proteinExistence type="predicted"/>
<dbReference type="InterPro" id="IPR041033">
    <property type="entry name" value="SpaA_PFL_dom_1"/>
</dbReference>
<organism evidence="4 5">
    <name type="scientific">Olsenella porci</name>
    <dbReference type="NCBI Taxonomy" id="2652279"/>
    <lineage>
        <taxon>Bacteria</taxon>
        <taxon>Bacillati</taxon>
        <taxon>Actinomycetota</taxon>
        <taxon>Coriobacteriia</taxon>
        <taxon>Coriobacteriales</taxon>
        <taxon>Atopobiaceae</taxon>
        <taxon>Olsenella</taxon>
    </lineage>
</organism>
<evidence type="ECO:0000313" key="4">
    <source>
        <dbReference type="EMBL" id="MST73363.1"/>
    </source>
</evidence>
<gene>
    <name evidence="4" type="ORF">FYJ68_09660</name>
</gene>
<dbReference type="EMBL" id="VUNC01000009">
    <property type="protein sequence ID" value="MST73363.1"/>
    <property type="molecule type" value="Genomic_DNA"/>
</dbReference>
<dbReference type="Gene3D" id="2.60.40.10">
    <property type="entry name" value="Immunoglobulins"/>
    <property type="match status" value="1"/>
</dbReference>
<sequence>MNCRRSVGAVLSTAALIAAMSPVVAFAKTTGTGITDVDDTSLTVSGLTSGDTATAYQVFDAYIDGSNVLQYKAATGLPEKYDTVEELQKSGNTGSDGAKAAADAYSKAFADGTATGVATKVEATAGADGTATFTGLDSGYWVVVVTSTSGTTKVYQPTTIDASPVEKNGAWAANTTMAQNVNQIKSEPVNVSKGVGDDFKEETDKYSVGKFVPFKVTTNVPNYPADSKDATFTIVDTPTAGLEIDTSSITVKVGETTVWVDGSATTDGASAFKTDTTKQAKGGYTFDFAKKYVLAHPGADVTVTYNAKLTSAAFSHANGDVTGNTAQVTFNPNPYSETTVTPNDKTKVYTYGFVFEKVDQKENALEGAVFTLYDKAGNVVKDENNKVITSTSKKVDGKAYVYFEDLGVGDYVAKETTVPAGKVKAADVSFSLNKDDAKFDNPATKDVIENNYLVATDKVVDGNQPLLPVTGQAGTFAITVCGVVLVGTACVIASRGSKRSE</sequence>
<feature type="chain" id="PRO_5026692986" evidence="2">
    <location>
        <begin position="28"/>
        <end position="501"/>
    </location>
</feature>
<dbReference type="Proteomes" id="UP000469325">
    <property type="component" value="Unassembled WGS sequence"/>
</dbReference>
<feature type="transmembrane region" description="Helical" evidence="1">
    <location>
        <begin position="473"/>
        <end position="493"/>
    </location>
</feature>
<comment type="caution">
    <text evidence="4">The sequence shown here is derived from an EMBL/GenBank/DDBJ whole genome shotgun (WGS) entry which is preliminary data.</text>
</comment>
<evidence type="ECO:0000256" key="1">
    <source>
        <dbReference type="SAM" id="Phobius"/>
    </source>
</evidence>
<dbReference type="InterPro" id="IPR026466">
    <property type="entry name" value="Fim_isopep_form_D2_dom"/>
</dbReference>
<dbReference type="Pfam" id="PF17802">
    <property type="entry name" value="SpaA"/>
    <property type="match status" value="1"/>
</dbReference>
<dbReference type="InterPro" id="IPR048052">
    <property type="entry name" value="FM1-like"/>
</dbReference>
<dbReference type="NCBIfam" id="NF033902">
    <property type="entry name" value="iso_D2_wall_anc"/>
    <property type="match status" value="1"/>
</dbReference>
<name>A0A6N7XGF8_9ACTN</name>
<keyword evidence="1" id="KW-1133">Transmembrane helix</keyword>
<keyword evidence="1" id="KW-0472">Membrane</keyword>
<evidence type="ECO:0000313" key="5">
    <source>
        <dbReference type="Proteomes" id="UP000469325"/>
    </source>
</evidence>
<protein>
    <submittedName>
        <fullName evidence="4">Isopeptide-forming domain-containing fimbrial protein</fullName>
    </submittedName>
</protein>
<dbReference type="GO" id="GO:0005975">
    <property type="term" value="P:carbohydrate metabolic process"/>
    <property type="evidence" value="ECO:0007669"/>
    <property type="project" value="UniProtKB-ARBA"/>
</dbReference>
<keyword evidence="1" id="KW-0812">Transmembrane</keyword>